<reference evidence="1" key="1">
    <citation type="journal article" date="2013" name="Environ. Microbiol.">
        <title>Microbiota from the distal guts of lean and obese adolescents exhibit partial functional redundancy besides clear differences in community structure.</title>
        <authorList>
            <person name="Ferrer M."/>
            <person name="Ruiz A."/>
            <person name="Lanza F."/>
            <person name="Haange S.B."/>
            <person name="Oberbach A."/>
            <person name="Till H."/>
            <person name="Bargiela R."/>
            <person name="Campoy C."/>
            <person name="Segura M.T."/>
            <person name="Richter M."/>
            <person name="von Bergen M."/>
            <person name="Seifert J."/>
            <person name="Suarez A."/>
        </authorList>
    </citation>
    <scope>NUCLEOTIDE SEQUENCE</scope>
</reference>
<proteinExistence type="predicted"/>
<dbReference type="AlphaFoldDB" id="K1UBQ3"/>
<feature type="non-terminal residue" evidence="1">
    <location>
        <position position="128"/>
    </location>
</feature>
<gene>
    <name evidence="1" type="ORF">LEA_05125</name>
</gene>
<evidence type="ECO:0008006" key="2">
    <source>
        <dbReference type="Google" id="ProtNLM"/>
    </source>
</evidence>
<dbReference type="InterPro" id="IPR050708">
    <property type="entry name" value="T6SS_VgrG/RHS"/>
</dbReference>
<dbReference type="PANTHER" id="PTHR32305:SF15">
    <property type="entry name" value="PROTEIN RHSA-RELATED"/>
    <property type="match status" value="1"/>
</dbReference>
<dbReference type="Gene3D" id="2.180.10.10">
    <property type="entry name" value="RHS repeat-associated core"/>
    <property type="match status" value="1"/>
</dbReference>
<comment type="caution">
    <text evidence="1">The sequence shown here is derived from an EMBL/GenBank/DDBJ whole genome shotgun (WGS) entry which is preliminary data.</text>
</comment>
<organism evidence="1">
    <name type="scientific">human gut metagenome</name>
    <dbReference type="NCBI Taxonomy" id="408170"/>
    <lineage>
        <taxon>unclassified sequences</taxon>
        <taxon>metagenomes</taxon>
        <taxon>organismal metagenomes</taxon>
    </lineage>
</organism>
<sequence length="128" mass="14144">MHGSTAATLGAANPLRYRGYVYDTETGLYYLSSRYYNPVWGRFINADGYASTGQGFDGHNMFAYCNDNPVNYKDSEGTEPELAMGWAASMSWLPAIDGPVPVGDTIYILIFLALCVPYFSKNESKLPN</sequence>
<dbReference type="PANTHER" id="PTHR32305">
    <property type="match status" value="1"/>
</dbReference>
<accession>K1UBQ3</accession>
<protein>
    <recommendedName>
        <fullName evidence="2">RHS repeat-associated core domain-containing protein</fullName>
    </recommendedName>
</protein>
<evidence type="ECO:0000313" key="1">
    <source>
        <dbReference type="EMBL" id="EKC75590.1"/>
    </source>
</evidence>
<dbReference type="InterPro" id="IPR022385">
    <property type="entry name" value="Rhs_assc_core"/>
</dbReference>
<name>K1UBQ3_9ZZZZ</name>
<dbReference type="EMBL" id="AJWY01003356">
    <property type="protein sequence ID" value="EKC75590.1"/>
    <property type="molecule type" value="Genomic_DNA"/>
</dbReference>
<dbReference type="NCBIfam" id="TIGR03696">
    <property type="entry name" value="Rhs_assc_core"/>
    <property type="match status" value="1"/>
</dbReference>